<dbReference type="InterPro" id="IPR009858">
    <property type="entry name" value="DUF1415"/>
</dbReference>
<gene>
    <name evidence="1" type="ORF">DBRI1063_LOCUS8858</name>
</gene>
<name>A0A6U3R5J6_9STRA</name>
<sequence length="600" mass="66062">MSKTSSFYSSPLSLLVGVVTLFHFLSHTPPLYAFTPISSRFHYKIAGNIINDKQKSLTKASERYCNYEQWQERSISSCWIKKGHQRRRDRMPNLSTISTTRIFVGDVTMGEKEEEDITNKELISSSSSCPFSMNFPRYRINLTSKREINDIETNNSGGGLASLIPNPFSSIQGTMNRFQLESKYKENVRLGSFHWMDCSSSTTAAAAAVDNKAKNVVLTQAYKKAAINLRAASFFWRQVSNLLLSSKGQNDEMVLAFSGGTSKICIRRLIDILDWYNEQTVDGTLPAFFVDDGTQDEKKAKSMLVVKASLDEEVSLPTVILTTSTTTSATNTNSVSYPLDGIETNENRCNNNNVDEETSAVIVQERIQSWVRRLLVDLGICPFTKSDKRSGQGLGDLGVPVGKIAYHCSNANVDCIPLLMADAWTAISEMIDAGPSGRNGISSILLAAPTFDTNFPLWAGPVFAMLESGVSATNSEPAIGVVCFHPQYATPDGSSWPGFGHMHSVPRLRKWLEERNPNLSEMLSEEEVAAGGAWQRRTPHAVINVLRAEQLEVAEGRRATGVLYAENIRVLIGNEGVGSSKLAADLMEEQQMGSNKGDQG</sequence>
<organism evidence="1">
    <name type="scientific">Ditylum brightwellii</name>
    <dbReference type="NCBI Taxonomy" id="49249"/>
    <lineage>
        <taxon>Eukaryota</taxon>
        <taxon>Sar</taxon>
        <taxon>Stramenopiles</taxon>
        <taxon>Ochrophyta</taxon>
        <taxon>Bacillariophyta</taxon>
        <taxon>Mediophyceae</taxon>
        <taxon>Lithodesmiophycidae</taxon>
        <taxon>Lithodesmiales</taxon>
        <taxon>Lithodesmiaceae</taxon>
        <taxon>Ditylum</taxon>
    </lineage>
</organism>
<accession>A0A6U3R5J6</accession>
<dbReference type="AlphaFoldDB" id="A0A6U3R5J6"/>
<dbReference type="Pfam" id="PF07209">
    <property type="entry name" value="DUF1415"/>
    <property type="match status" value="1"/>
</dbReference>
<protein>
    <submittedName>
        <fullName evidence="1">Uncharacterized protein</fullName>
    </submittedName>
</protein>
<dbReference type="EMBL" id="HBGN01013866">
    <property type="protein sequence ID" value="CAD9325883.1"/>
    <property type="molecule type" value="Transcribed_RNA"/>
</dbReference>
<proteinExistence type="predicted"/>
<reference evidence="1" key="1">
    <citation type="submission" date="2021-01" db="EMBL/GenBank/DDBJ databases">
        <authorList>
            <person name="Corre E."/>
            <person name="Pelletier E."/>
            <person name="Niang G."/>
            <person name="Scheremetjew M."/>
            <person name="Finn R."/>
            <person name="Kale V."/>
            <person name="Holt S."/>
            <person name="Cochrane G."/>
            <person name="Meng A."/>
            <person name="Brown T."/>
            <person name="Cohen L."/>
        </authorList>
    </citation>
    <scope>NUCLEOTIDE SEQUENCE</scope>
    <source>
        <strain evidence="1">Pop2</strain>
    </source>
</reference>
<evidence type="ECO:0000313" key="1">
    <source>
        <dbReference type="EMBL" id="CAD9325883.1"/>
    </source>
</evidence>